<dbReference type="Proteomes" id="UP001472677">
    <property type="component" value="Unassembled WGS sequence"/>
</dbReference>
<dbReference type="EMBL" id="JBBPBM010000056">
    <property type="protein sequence ID" value="KAK8517194.1"/>
    <property type="molecule type" value="Genomic_DNA"/>
</dbReference>
<reference evidence="1 2" key="1">
    <citation type="journal article" date="2024" name="G3 (Bethesda)">
        <title>Genome assembly of Hibiscus sabdariffa L. provides insights into metabolisms of medicinal natural products.</title>
        <authorList>
            <person name="Kim T."/>
        </authorList>
    </citation>
    <scope>NUCLEOTIDE SEQUENCE [LARGE SCALE GENOMIC DNA]</scope>
    <source>
        <strain evidence="1">TK-2024</strain>
        <tissue evidence="1">Old leaves</tissue>
    </source>
</reference>
<sequence length="191" mass="21173">MMKLANGLWCEDAREIHLGVVNFFQFIFSSSALGGQSDYVSGQFMAISSEECNNLTRWVPRCEQLASYLNATQLPQACLVADFVNSMGHWDLEKLQAMLPKIYVRRISALLAPSIRFGADVVGWRDGTNLQFSIRLAYASLVNVVDVGVIIDWKCVWHLPRGSPLGELLLDNAPAGICPLLQQDMVRLGIG</sequence>
<organism evidence="1 2">
    <name type="scientific">Hibiscus sabdariffa</name>
    <name type="common">roselle</name>
    <dbReference type="NCBI Taxonomy" id="183260"/>
    <lineage>
        <taxon>Eukaryota</taxon>
        <taxon>Viridiplantae</taxon>
        <taxon>Streptophyta</taxon>
        <taxon>Embryophyta</taxon>
        <taxon>Tracheophyta</taxon>
        <taxon>Spermatophyta</taxon>
        <taxon>Magnoliopsida</taxon>
        <taxon>eudicotyledons</taxon>
        <taxon>Gunneridae</taxon>
        <taxon>Pentapetalae</taxon>
        <taxon>rosids</taxon>
        <taxon>malvids</taxon>
        <taxon>Malvales</taxon>
        <taxon>Malvaceae</taxon>
        <taxon>Malvoideae</taxon>
        <taxon>Hibiscus</taxon>
    </lineage>
</organism>
<accession>A0ABR2CCX8</accession>
<evidence type="ECO:0000313" key="2">
    <source>
        <dbReference type="Proteomes" id="UP001472677"/>
    </source>
</evidence>
<evidence type="ECO:0000313" key="1">
    <source>
        <dbReference type="EMBL" id="KAK8517194.1"/>
    </source>
</evidence>
<comment type="caution">
    <text evidence="1">The sequence shown here is derived from an EMBL/GenBank/DDBJ whole genome shotgun (WGS) entry which is preliminary data.</text>
</comment>
<gene>
    <name evidence="1" type="ORF">V6N12_032391</name>
</gene>
<keyword evidence="2" id="KW-1185">Reference proteome</keyword>
<protein>
    <submittedName>
        <fullName evidence="1">Uncharacterized protein</fullName>
    </submittedName>
</protein>
<name>A0ABR2CCX8_9ROSI</name>
<proteinExistence type="predicted"/>